<feature type="compositionally biased region" description="Polar residues" evidence="2">
    <location>
        <begin position="232"/>
        <end position="242"/>
    </location>
</feature>
<dbReference type="AlphaFoldDB" id="A0A183B3X8"/>
<dbReference type="GO" id="GO:0003682">
    <property type="term" value="F:chromatin binding"/>
    <property type="evidence" value="ECO:0007669"/>
    <property type="project" value="InterPro"/>
</dbReference>
<feature type="domain" description="BAH" evidence="3">
    <location>
        <begin position="1"/>
        <end position="131"/>
    </location>
</feature>
<dbReference type="GO" id="GO:0003714">
    <property type="term" value="F:transcription corepressor activity"/>
    <property type="evidence" value="ECO:0007669"/>
    <property type="project" value="TreeGrafter"/>
</dbReference>
<dbReference type="PROSITE" id="PS51038">
    <property type="entry name" value="BAH"/>
    <property type="match status" value="1"/>
</dbReference>
<dbReference type="PANTHER" id="PTHR10865">
    <property type="entry name" value="METASTASIS-ASSOCIATED PROTEIN AND MESODERM INDUCTION EARLY RESPONSE PROTEIN"/>
    <property type="match status" value="1"/>
</dbReference>
<dbReference type="Gene3D" id="4.10.1240.50">
    <property type="match status" value="1"/>
</dbReference>
<dbReference type="OrthoDB" id="6147534at2759"/>
<dbReference type="PROSITE" id="PS51156">
    <property type="entry name" value="ELM2"/>
    <property type="match status" value="1"/>
</dbReference>
<feature type="compositionally biased region" description="Basic residues" evidence="2">
    <location>
        <begin position="157"/>
        <end position="171"/>
    </location>
</feature>
<evidence type="ECO:0000256" key="2">
    <source>
        <dbReference type="SAM" id="MobiDB-lite"/>
    </source>
</evidence>
<feature type="domain" description="ELM2" evidence="4">
    <location>
        <begin position="132"/>
        <end position="453"/>
    </location>
</feature>
<evidence type="ECO:0000259" key="4">
    <source>
        <dbReference type="PROSITE" id="PS51156"/>
    </source>
</evidence>
<evidence type="ECO:0000313" key="6">
    <source>
        <dbReference type="Proteomes" id="UP000272942"/>
    </source>
</evidence>
<dbReference type="InterPro" id="IPR043151">
    <property type="entry name" value="BAH_sf"/>
</dbReference>
<accession>A0A183B3X8</accession>
<dbReference type="Pfam" id="PF01426">
    <property type="entry name" value="BAH"/>
    <property type="match status" value="1"/>
</dbReference>
<dbReference type="GO" id="GO:0003713">
    <property type="term" value="F:transcription coactivator activity"/>
    <property type="evidence" value="ECO:0007669"/>
    <property type="project" value="TreeGrafter"/>
</dbReference>
<dbReference type="PANTHER" id="PTHR10865:SF29">
    <property type="entry name" value="METASTASIS ASSOCIATED 1-LIKE, ISOFORM D"/>
    <property type="match status" value="1"/>
</dbReference>
<keyword evidence="6" id="KW-1185">Reference proteome</keyword>
<dbReference type="GO" id="GO:0000122">
    <property type="term" value="P:negative regulation of transcription by RNA polymerase II"/>
    <property type="evidence" value="ECO:0007669"/>
    <property type="project" value="TreeGrafter"/>
</dbReference>
<feature type="region of interest" description="Disordered" evidence="2">
    <location>
        <begin position="152"/>
        <end position="171"/>
    </location>
</feature>
<dbReference type="EMBL" id="UZAN01056273">
    <property type="protein sequence ID" value="VDP91185.1"/>
    <property type="molecule type" value="Genomic_DNA"/>
</dbReference>
<dbReference type="GO" id="GO:0042826">
    <property type="term" value="F:histone deacetylase binding"/>
    <property type="evidence" value="ECO:0007669"/>
    <property type="project" value="TreeGrafter"/>
</dbReference>
<organism evidence="7">
    <name type="scientific">Echinostoma caproni</name>
    <dbReference type="NCBI Taxonomy" id="27848"/>
    <lineage>
        <taxon>Eukaryota</taxon>
        <taxon>Metazoa</taxon>
        <taxon>Spiralia</taxon>
        <taxon>Lophotrochozoa</taxon>
        <taxon>Platyhelminthes</taxon>
        <taxon>Trematoda</taxon>
        <taxon>Digenea</taxon>
        <taxon>Plagiorchiida</taxon>
        <taxon>Echinostomata</taxon>
        <taxon>Echinostomatoidea</taxon>
        <taxon>Echinostomatidae</taxon>
        <taxon>Echinostoma</taxon>
    </lineage>
</organism>
<evidence type="ECO:0000313" key="5">
    <source>
        <dbReference type="EMBL" id="VDP91185.1"/>
    </source>
</evidence>
<evidence type="ECO:0000256" key="1">
    <source>
        <dbReference type="ARBA" id="ARBA00023242"/>
    </source>
</evidence>
<dbReference type="WBParaSite" id="ECPE_0001395301-mRNA-1">
    <property type="protein sequence ID" value="ECPE_0001395301-mRNA-1"/>
    <property type="gene ID" value="ECPE_0001395301"/>
</dbReference>
<evidence type="ECO:0000313" key="7">
    <source>
        <dbReference type="WBParaSite" id="ECPE_0001395301-mRNA-1"/>
    </source>
</evidence>
<proteinExistence type="predicted"/>
<dbReference type="InterPro" id="IPR001025">
    <property type="entry name" value="BAH_dom"/>
</dbReference>
<dbReference type="InterPro" id="IPR000949">
    <property type="entry name" value="ELM2_dom"/>
</dbReference>
<dbReference type="SMART" id="SM00439">
    <property type="entry name" value="BAH"/>
    <property type="match status" value="1"/>
</dbReference>
<reference evidence="5 6" key="2">
    <citation type="submission" date="2018-11" db="EMBL/GenBank/DDBJ databases">
        <authorList>
            <consortium name="Pathogen Informatics"/>
        </authorList>
    </citation>
    <scope>NUCLEOTIDE SEQUENCE [LARGE SCALE GENOMIC DNA]</scope>
    <source>
        <strain evidence="5 6">Egypt</strain>
    </source>
</reference>
<feature type="compositionally biased region" description="Basic and acidic residues" evidence="2">
    <location>
        <begin position="312"/>
        <end position="324"/>
    </location>
</feature>
<keyword evidence="1" id="KW-0539">Nucleus</keyword>
<feature type="compositionally biased region" description="Basic residues" evidence="2">
    <location>
        <begin position="298"/>
        <end position="311"/>
    </location>
</feature>
<sequence length="498" mass="56737">DFVYYEEPDFEYYTIGLIEEIKSSRRDKFAVLVKCFYRTHDIPETSKQSVLEREHYHTPSNSKLMNDVLSRELFASEVQETLTSKQLRGRCQVSHLADLRTAMDTFRPTEEDNFFYVFAYNPETRRLMNTRAEIRVGNAYQASIPPFRHYPPATYHSRPHRRSDCSKHHRSAERIAAQSMDHSAVSSSETARTETLVHYSSNGPVETASDRLNVFEDLPAARSQKLKEDSTATEPHSSNVSVKPTKPDEEFPDSVAGEEPKSPPKLKSFLSDSPKPSATPPPTSSTSTFHSGDCMPVSHRHQHHKRHHIFHRRGDSSHLRDPLRRHIAQGRSIERGSVMRRSGHRRRRRRWETMVWRPQGLSKALSGCSPDPMVNRVAQGDNELADEPLKTYLDAVRSMVAFFGFGGADDDLSSAENGLVLANLAQTTQHAYDTLHKSDYSLTQALQAISCNPIVSKVSWSLFFYYLLHCDLCLAQYYLITKIVSRVIADCSFVLLVF</sequence>
<feature type="region of interest" description="Disordered" evidence="2">
    <location>
        <begin position="222"/>
        <end position="347"/>
    </location>
</feature>
<evidence type="ECO:0000259" key="3">
    <source>
        <dbReference type="PROSITE" id="PS51038"/>
    </source>
</evidence>
<dbReference type="GO" id="GO:0016581">
    <property type="term" value="C:NuRD complex"/>
    <property type="evidence" value="ECO:0007669"/>
    <property type="project" value="TreeGrafter"/>
</dbReference>
<protein>
    <submittedName>
        <fullName evidence="7">BAH domain-containing protein</fullName>
    </submittedName>
</protein>
<gene>
    <name evidence="5" type="ORF">ECPE_LOCUS13913</name>
</gene>
<dbReference type="Gene3D" id="2.30.30.490">
    <property type="match status" value="1"/>
</dbReference>
<dbReference type="Proteomes" id="UP000272942">
    <property type="component" value="Unassembled WGS sequence"/>
</dbReference>
<reference evidence="7" key="1">
    <citation type="submission" date="2016-06" db="UniProtKB">
        <authorList>
            <consortium name="WormBaseParasite"/>
        </authorList>
    </citation>
    <scope>IDENTIFICATION</scope>
</reference>
<dbReference type="InterPro" id="IPR040138">
    <property type="entry name" value="MIER/MTA"/>
</dbReference>
<name>A0A183B3X8_9TREM</name>